<name>A0A4U8UQ20_STECR</name>
<proteinExistence type="predicted"/>
<comment type="caution">
    <text evidence="1">The sequence shown here is derived from an EMBL/GenBank/DDBJ whole genome shotgun (WGS) entry which is preliminary data.</text>
</comment>
<reference evidence="1 2" key="2">
    <citation type="journal article" date="2019" name="G3 (Bethesda)">
        <title>Hybrid Assembly of the Genome of the Entomopathogenic Nematode Steinernema carpocapsae Identifies the X-Chromosome.</title>
        <authorList>
            <person name="Serra L."/>
            <person name="Macchietto M."/>
            <person name="Macias-Munoz A."/>
            <person name="McGill C.J."/>
            <person name="Rodriguez I.M."/>
            <person name="Rodriguez B."/>
            <person name="Murad R."/>
            <person name="Mortazavi A."/>
        </authorList>
    </citation>
    <scope>NUCLEOTIDE SEQUENCE [LARGE SCALE GENOMIC DNA]</scope>
    <source>
        <strain evidence="1 2">ALL</strain>
    </source>
</reference>
<dbReference type="EMBL" id="AZBU02000001">
    <property type="protein sequence ID" value="TMS34849.1"/>
    <property type="molecule type" value="Genomic_DNA"/>
</dbReference>
<protein>
    <submittedName>
        <fullName evidence="1">Uncharacterized protein</fullName>
    </submittedName>
</protein>
<evidence type="ECO:0000313" key="1">
    <source>
        <dbReference type="EMBL" id="TMS34849.1"/>
    </source>
</evidence>
<accession>A0A4U8UQ20</accession>
<dbReference type="EMBL" id="CM016762">
    <property type="protein sequence ID" value="TMS34849.1"/>
    <property type="molecule type" value="Genomic_DNA"/>
</dbReference>
<organism evidence="1 2">
    <name type="scientific">Steinernema carpocapsae</name>
    <name type="common">Entomopathogenic nematode</name>
    <dbReference type="NCBI Taxonomy" id="34508"/>
    <lineage>
        <taxon>Eukaryota</taxon>
        <taxon>Metazoa</taxon>
        <taxon>Ecdysozoa</taxon>
        <taxon>Nematoda</taxon>
        <taxon>Chromadorea</taxon>
        <taxon>Rhabditida</taxon>
        <taxon>Tylenchina</taxon>
        <taxon>Panagrolaimomorpha</taxon>
        <taxon>Strongyloidoidea</taxon>
        <taxon>Steinernematidae</taxon>
        <taxon>Steinernema</taxon>
    </lineage>
</organism>
<dbReference type="AlphaFoldDB" id="A0A4U8UQ20"/>
<dbReference type="Proteomes" id="UP000298663">
    <property type="component" value="Chromosome X"/>
</dbReference>
<gene>
    <name evidence="1" type="ORF">L596_002358</name>
</gene>
<reference evidence="1 2" key="1">
    <citation type="journal article" date="2015" name="Genome Biol.">
        <title>Comparative genomics of Steinernema reveals deeply conserved gene regulatory networks.</title>
        <authorList>
            <person name="Dillman A.R."/>
            <person name="Macchietto M."/>
            <person name="Porter C.F."/>
            <person name="Rogers A."/>
            <person name="Williams B."/>
            <person name="Antoshechkin I."/>
            <person name="Lee M.M."/>
            <person name="Goodwin Z."/>
            <person name="Lu X."/>
            <person name="Lewis E.E."/>
            <person name="Goodrich-Blair H."/>
            <person name="Stock S.P."/>
            <person name="Adams B.J."/>
            <person name="Sternberg P.W."/>
            <person name="Mortazavi A."/>
        </authorList>
    </citation>
    <scope>NUCLEOTIDE SEQUENCE [LARGE SCALE GENOMIC DNA]</scope>
    <source>
        <strain evidence="1 2">ALL</strain>
    </source>
</reference>
<keyword evidence="2" id="KW-1185">Reference proteome</keyword>
<evidence type="ECO:0000313" key="2">
    <source>
        <dbReference type="Proteomes" id="UP000298663"/>
    </source>
</evidence>
<sequence length="67" mass="7710">MLGCTIGQLGDGRRSCMQFAAGLLMRGKRKTRSRDIYRRHTRTILEEGTRWSSPKVGELNERMIGNR</sequence>